<feature type="domain" description="SPOR" evidence="3">
    <location>
        <begin position="318"/>
        <end position="394"/>
    </location>
</feature>
<sequence length="522" mass="55543">MNPKARITYRFDQTGKLAPSPVPSRSPGALETDRPEAKSSEYTDKRRVNASNDNKGTENTLYREPLEFTTEFVPWESPFQDDVKALEQLIRDMENAPEDKGKGLSGNVIPDTSIKPDAGARPELSSKSQSRGGPHSGANPQSPSEVTRNMGGFDSAEHYPYFDVYSNGFEREAPYEAEHSLFTGPIIELDDEYEALHDRKKLFFASARLKGRQDIPPKFSGAHPGKGPSWLKVIATVAGALATGALFGYMALAMFAGEDVLPDGAAGNAPAAQSDAGRPPAQANGGSADGTAGGEAAANTPDKAAGQDGAAAQKNVKVDGQIYQLLQYGVFRTSESADEAAEQLRSKGFAASAVSMDGGYRVYAGVAGDRDGALALAGQLPGVEVYIKEVEVQPLSSISYRGDAAAFNDFALATNRLIRALSDLSQAQLMQDQPSAVSEAATQAWTELHRKWTTQLAPVRKGVAAEAAVAAVDKLAQAVNSAAVSMDSYNKKPSRASMWTLQGALMDALFAEKELFGLIRAL</sequence>
<dbReference type="PATRIC" id="fig|1126833.4.peg.3887"/>
<keyword evidence="2" id="KW-0812">Transmembrane</keyword>
<gene>
    <name evidence="4" type="ORF">VN24_17705</name>
</gene>
<feature type="transmembrane region" description="Helical" evidence="2">
    <location>
        <begin position="233"/>
        <end position="256"/>
    </location>
</feature>
<name>A0A0D5NLL9_9BACL</name>
<dbReference type="InterPro" id="IPR036680">
    <property type="entry name" value="SPOR-like_sf"/>
</dbReference>
<dbReference type="InterPro" id="IPR007730">
    <property type="entry name" value="SPOR-like_dom"/>
</dbReference>
<dbReference type="GO" id="GO:0042834">
    <property type="term" value="F:peptidoglycan binding"/>
    <property type="evidence" value="ECO:0007669"/>
    <property type="project" value="InterPro"/>
</dbReference>
<dbReference type="Pfam" id="PF05036">
    <property type="entry name" value="SPOR"/>
    <property type="match status" value="1"/>
</dbReference>
<evidence type="ECO:0000256" key="1">
    <source>
        <dbReference type="SAM" id="MobiDB-lite"/>
    </source>
</evidence>
<dbReference type="RefSeq" id="WP_045671483.1">
    <property type="nucleotide sequence ID" value="NZ_CP011058.1"/>
</dbReference>
<feature type="region of interest" description="Disordered" evidence="1">
    <location>
        <begin position="1"/>
        <end position="64"/>
    </location>
</feature>
<dbReference type="Gene3D" id="3.30.70.1070">
    <property type="entry name" value="Sporulation related repeat"/>
    <property type="match status" value="1"/>
</dbReference>
<dbReference type="PROSITE" id="PS51724">
    <property type="entry name" value="SPOR"/>
    <property type="match status" value="1"/>
</dbReference>
<protein>
    <recommendedName>
        <fullName evidence="3">SPOR domain-containing protein</fullName>
    </recommendedName>
</protein>
<keyword evidence="2" id="KW-0472">Membrane</keyword>
<reference evidence="4 5" key="1">
    <citation type="journal article" date="2015" name="J. Biotechnol.">
        <title>Complete genome sequence of Paenibacillus beijingensis 7188(T) (=DSM 24997(T)), a novel rhizobacterium from jujube garden soil.</title>
        <authorList>
            <person name="Kwak Y."/>
            <person name="Shin J.H."/>
        </authorList>
    </citation>
    <scope>NUCLEOTIDE SEQUENCE [LARGE SCALE GENOMIC DNA]</scope>
    <source>
        <strain evidence="4 5">DSM 24997</strain>
    </source>
</reference>
<evidence type="ECO:0000313" key="5">
    <source>
        <dbReference type="Proteomes" id="UP000032633"/>
    </source>
</evidence>
<reference evidence="5" key="2">
    <citation type="submission" date="2015-03" db="EMBL/GenBank/DDBJ databases">
        <title>Genome sequence of Paenibacillus beijingensis strain DSM 24997T.</title>
        <authorList>
            <person name="Kwak Y."/>
            <person name="Shin J.-H."/>
        </authorList>
    </citation>
    <scope>NUCLEOTIDE SEQUENCE [LARGE SCALE GENOMIC DNA]</scope>
    <source>
        <strain evidence="5">DSM 24997</strain>
    </source>
</reference>
<proteinExistence type="predicted"/>
<dbReference type="KEGG" id="pbj:VN24_17705"/>
<feature type="region of interest" description="Disordered" evidence="1">
    <location>
        <begin position="266"/>
        <end position="311"/>
    </location>
</feature>
<evidence type="ECO:0000259" key="3">
    <source>
        <dbReference type="PROSITE" id="PS51724"/>
    </source>
</evidence>
<dbReference type="EMBL" id="CP011058">
    <property type="protein sequence ID" value="AJY76055.1"/>
    <property type="molecule type" value="Genomic_DNA"/>
</dbReference>
<keyword evidence="5" id="KW-1185">Reference proteome</keyword>
<dbReference type="OrthoDB" id="2680382at2"/>
<evidence type="ECO:0000313" key="4">
    <source>
        <dbReference type="EMBL" id="AJY76055.1"/>
    </source>
</evidence>
<accession>A0A0D5NLL9</accession>
<dbReference type="STRING" id="1126833.VN24_17705"/>
<feature type="compositionally biased region" description="Polar residues" evidence="1">
    <location>
        <begin position="138"/>
        <end position="147"/>
    </location>
</feature>
<dbReference type="AlphaFoldDB" id="A0A0D5NLL9"/>
<feature type="compositionally biased region" description="Basic and acidic residues" evidence="1">
    <location>
        <begin position="31"/>
        <end position="47"/>
    </location>
</feature>
<evidence type="ECO:0000256" key="2">
    <source>
        <dbReference type="SAM" id="Phobius"/>
    </source>
</evidence>
<keyword evidence="2" id="KW-1133">Transmembrane helix</keyword>
<organism evidence="4 5">
    <name type="scientific">Paenibacillus beijingensis</name>
    <dbReference type="NCBI Taxonomy" id="1126833"/>
    <lineage>
        <taxon>Bacteria</taxon>
        <taxon>Bacillati</taxon>
        <taxon>Bacillota</taxon>
        <taxon>Bacilli</taxon>
        <taxon>Bacillales</taxon>
        <taxon>Paenibacillaceae</taxon>
        <taxon>Paenibacillus</taxon>
    </lineage>
</organism>
<feature type="region of interest" description="Disordered" evidence="1">
    <location>
        <begin position="95"/>
        <end position="150"/>
    </location>
</feature>
<dbReference type="Proteomes" id="UP000032633">
    <property type="component" value="Chromosome"/>
</dbReference>
<dbReference type="SUPFAM" id="SSF110997">
    <property type="entry name" value="Sporulation related repeat"/>
    <property type="match status" value="1"/>
</dbReference>
<feature type="compositionally biased region" description="Low complexity" evidence="1">
    <location>
        <begin position="302"/>
        <end position="311"/>
    </location>
</feature>
<dbReference type="HOGENOM" id="CLU_549612_0_0_9"/>
<feature type="compositionally biased region" description="Polar residues" evidence="1">
    <location>
        <begin position="49"/>
        <end position="60"/>
    </location>
</feature>